<protein>
    <submittedName>
        <fullName evidence="1">Uncharacterized protein</fullName>
    </submittedName>
</protein>
<dbReference type="EMBL" id="OY731402">
    <property type="protein sequence ID" value="CAJ1957157.1"/>
    <property type="molecule type" value="Genomic_DNA"/>
</dbReference>
<feature type="non-terminal residue" evidence="1">
    <location>
        <position position="53"/>
    </location>
</feature>
<reference evidence="1" key="1">
    <citation type="submission" date="2023-10" db="EMBL/GenBank/DDBJ databases">
        <authorList>
            <person name="Domelevo Entfellner J.-B."/>
        </authorList>
    </citation>
    <scope>NUCLEOTIDE SEQUENCE</scope>
</reference>
<evidence type="ECO:0000313" key="1">
    <source>
        <dbReference type="EMBL" id="CAJ1957157.1"/>
    </source>
</evidence>
<name>A0AA86T9X2_9FABA</name>
<organism evidence="1 2">
    <name type="scientific">Sphenostylis stenocarpa</name>
    <dbReference type="NCBI Taxonomy" id="92480"/>
    <lineage>
        <taxon>Eukaryota</taxon>
        <taxon>Viridiplantae</taxon>
        <taxon>Streptophyta</taxon>
        <taxon>Embryophyta</taxon>
        <taxon>Tracheophyta</taxon>
        <taxon>Spermatophyta</taxon>
        <taxon>Magnoliopsida</taxon>
        <taxon>eudicotyledons</taxon>
        <taxon>Gunneridae</taxon>
        <taxon>Pentapetalae</taxon>
        <taxon>rosids</taxon>
        <taxon>fabids</taxon>
        <taxon>Fabales</taxon>
        <taxon>Fabaceae</taxon>
        <taxon>Papilionoideae</taxon>
        <taxon>50 kb inversion clade</taxon>
        <taxon>NPAAA clade</taxon>
        <taxon>indigoferoid/millettioid clade</taxon>
        <taxon>Phaseoleae</taxon>
        <taxon>Sphenostylis</taxon>
    </lineage>
</organism>
<dbReference type="Gramene" id="rna-AYBTSS11_LOCUS17048">
    <property type="protein sequence ID" value="CAJ1957157.1"/>
    <property type="gene ID" value="gene-AYBTSS11_LOCUS17048"/>
</dbReference>
<evidence type="ECO:0000313" key="2">
    <source>
        <dbReference type="Proteomes" id="UP001189624"/>
    </source>
</evidence>
<proteinExistence type="predicted"/>
<keyword evidence="2" id="KW-1185">Reference proteome</keyword>
<dbReference type="Proteomes" id="UP001189624">
    <property type="component" value="Chromosome 5"/>
</dbReference>
<dbReference type="AlphaFoldDB" id="A0AA86T9X2"/>
<sequence>MARSPSRLARRPSCHLSNRYHHPDWRDNCLAICQRRDRRLDWRDDGLDLSRRD</sequence>
<accession>A0AA86T9X2</accession>
<gene>
    <name evidence="1" type="ORF">AYBTSS11_LOCUS17048</name>
</gene>